<reference evidence="2 3" key="1">
    <citation type="submission" date="2016-03" db="EMBL/GenBank/DDBJ databases">
        <title>Comparative genomics of the ectomycorrhizal sister species Rhizopogon vinicolor and Rhizopogon vesiculosus (Basidiomycota: Boletales) reveals a divergence of the mating type B locus.</title>
        <authorList>
            <person name="Mujic A.B."/>
            <person name="Kuo A."/>
            <person name="Tritt A."/>
            <person name="Lipzen A."/>
            <person name="Chen C."/>
            <person name="Johnson J."/>
            <person name="Sharma A."/>
            <person name="Barry K."/>
            <person name="Grigoriev I.V."/>
            <person name="Spatafora J.W."/>
        </authorList>
    </citation>
    <scope>NUCLEOTIDE SEQUENCE [LARGE SCALE GENOMIC DNA]</scope>
    <source>
        <strain evidence="2 3">AM-OR11-056</strain>
    </source>
</reference>
<accession>A0A1J8PKZ2</accession>
<sequence>MAVSSGRGEIVEIIVYNCHTIAMLLWRKDNEVLPNSHSHYDACAPLTSLTEPPVPLTPLVHPSSHFPKPKCPLPPRASCVAPHPLLCQSWHWTAPPSLLPHSIGVSVSTGMIGAGMSLVWSSKLMGTLGNTYVVYNSFPGLYHPDYLSQNWVQPVIASAGAGANDVPPFAGIDNLDGDLASSSDASQKDNRNGINDSQMNASTNGDANANAYMTGHAAKCCRISTDRVSTNPRSHICICTINSLLSSLLATDFHFTEPLLASAMVQCWLEAQIMLATAPPFESPTSLFRPLFALFKPPLNNGPPHFVVV</sequence>
<protein>
    <submittedName>
        <fullName evidence="2">Uncharacterized protein</fullName>
    </submittedName>
</protein>
<gene>
    <name evidence="2" type="ORF">AZE42_11509</name>
</gene>
<feature type="compositionally biased region" description="Polar residues" evidence="1">
    <location>
        <begin position="192"/>
        <end position="201"/>
    </location>
</feature>
<dbReference type="AlphaFoldDB" id="A0A1J8PKZ2"/>
<organism evidence="2 3">
    <name type="scientific">Rhizopogon vesiculosus</name>
    <dbReference type="NCBI Taxonomy" id="180088"/>
    <lineage>
        <taxon>Eukaryota</taxon>
        <taxon>Fungi</taxon>
        <taxon>Dikarya</taxon>
        <taxon>Basidiomycota</taxon>
        <taxon>Agaricomycotina</taxon>
        <taxon>Agaricomycetes</taxon>
        <taxon>Agaricomycetidae</taxon>
        <taxon>Boletales</taxon>
        <taxon>Suillineae</taxon>
        <taxon>Rhizopogonaceae</taxon>
        <taxon>Rhizopogon</taxon>
    </lineage>
</organism>
<feature type="region of interest" description="Disordered" evidence="1">
    <location>
        <begin position="180"/>
        <end position="201"/>
    </location>
</feature>
<evidence type="ECO:0000313" key="3">
    <source>
        <dbReference type="Proteomes" id="UP000183567"/>
    </source>
</evidence>
<evidence type="ECO:0000256" key="1">
    <source>
        <dbReference type="SAM" id="MobiDB-lite"/>
    </source>
</evidence>
<evidence type="ECO:0000313" key="2">
    <source>
        <dbReference type="EMBL" id="OJA09573.1"/>
    </source>
</evidence>
<dbReference type="Proteomes" id="UP000183567">
    <property type="component" value="Unassembled WGS sequence"/>
</dbReference>
<name>A0A1J8PKZ2_9AGAM</name>
<proteinExistence type="predicted"/>
<comment type="caution">
    <text evidence="2">The sequence shown here is derived from an EMBL/GenBank/DDBJ whole genome shotgun (WGS) entry which is preliminary data.</text>
</comment>
<dbReference type="STRING" id="180088.A0A1J8PKZ2"/>
<dbReference type="EMBL" id="LVVM01005873">
    <property type="protein sequence ID" value="OJA09573.1"/>
    <property type="molecule type" value="Genomic_DNA"/>
</dbReference>
<keyword evidence="3" id="KW-1185">Reference proteome</keyword>
<dbReference type="OrthoDB" id="2691725at2759"/>